<feature type="compositionally biased region" description="Low complexity" evidence="1">
    <location>
        <begin position="29"/>
        <end position="40"/>
    </location>
</feature>
<evidence type="ECO:0000313" key="2">
    <source>
        <dbReference type="EMBL" id="KAJ8791312.1"/>
    </source>
</evidence>
<reference evidence="2 3" key="1">
    <citation type="submission" date="2022-11" db="EMBL/GenBank/DDBJ databases">
        <title>Whole genome sequence of Eschrichtius robustus ER-17-0199.</title>
        <authorList>
            <person name="Bruniche-Olsen A."/>
            <person name="Black A.N."/>
            <person name="Fields C.J."/>
            <person name="Walden K."/>
            <person name="Dewoody J.A."/>
        </authorList>
    </citation>
    <scope>NUCLEOTIDE SEQUENCE [LARGE SCALE GENOMIC DNA]</scope>
    <source>
        <strain evidence="2">ER-17-0199</strain>
        <tissue evidence="2">Blubber</tissue>
    </source>
</reference>
<dbReference type="EMBL" id="JAIQCJ010001301">
    <property type="protein sequence ID" value="KAJ8791312.1"/>
    <property type="molecule type" value="Genomic_DNA"/>
</dbReference>
<evidence type="ECO:0008006" key="4">
    <source>
        <dbReference type="Google" id="ProtNLM"/>
    </source>
</evidence>
<comment type="caution">
    <text evidence="2">The sequence shown here is derived from an EMBL/GenBank/DDBJ whole genome shotgun (WGS) entry which is preliminary data.</text>
</comment>
<proteinExistence type="predicted"/>
<evidence type="ECO:0000313" key="3">
    <source>
        <dbReference type="Proteomes" id="UP001159641"/>
    </source>
</evidence>
<sequence length="112" mass="12174">MGLPGRPRVSSCPGHGSVAAAWVLALPSASKPTSTPTPRTLHTCGETPSPNSPRATSPGTSPNRWDGQSVNPARKGFRTVPKSYWCPTEGWVSYRPCRTIFFVYENAYHKES</sequence>
<keyword evidence="3" id="KW-1185">Reference proteome</keyword>
<accession>A0AB34HEM5</accession>
<protein>
    <recommendedName>
        <fullName evidence="4">Secreted protein</fullName>
    </recommendedName>
</protein>
<evidence type="ECO:0000256" key="1">
    <source>
        <dbReference type="SAM" id="MobiDB-lite"/>
    </source>
</evidence>
<feature type="region of interest" description="Disordered" evidence="1">
    <location>
        <begin position="29"/>
        <end position="75"/>
    </location>
</feature>
<gene>
    <name evidence="2" type="ORF">J1605_004359</name>
</gene>
<organism evidence="2 3">
    <name type="scientific">Eschrichtius robustus</name>
    <name type="common">California gray whale</name>
    <name type="synonym">Eschrichtius gibbosus</name>
    <dbReference type="NCBI Taxonomy" id="9764"/>
    <lineage>
        <taxon>Eukaryota</taxon>
        <taxon>Metazoa</taxon>
        <taxon>Chordata</taxon>
        <taxon>Craniata</taxon>
        <taxon>Vertebrata</taxon>
        <taxon>Euteleostomi</taxon>
        <taxon>Mammalia</taxon>
        <taxon>Eutheria</taxon>
        <taxon>Laurasiatheria</taxon>
        <taxon>Artiodactyla</taxon>
        <taxon>Whippomorpha</taxon>
        <taxon>Cetacea</taxon>
        <taxon>Mysticeti</taxon>
        <taxon>Eschrichtiidae</taxon>
        <taxon>Eschrichtius</taxon>
    </lineage>
</organism>
<feature type="compositionally biased region" description="Polar residues" evidence="1">
    <location>
        <begin position="46"/>
        <end position="71"/>
    </location>
</feature>
<dbReference type="AlphaFoldDB" id="A0AB34HEM5"/>
<dbReference type="Proteomes" id="UP001159641">
    <property type="component" value="Unassembled WGS sequence"/>
</dbReference>
<name>A0AB34HEM5_ESCRO</name>